<evidence type="ECO:0000313" key="2">
    <source>
        <dbReference type="EMBL" id="GGP20718.1"/>
    </source>
</evidence>
<feature type="domain" description="MJ1316 RNA cyclic group end recognition" evidence="1">
    <location>
        <begin position="1"/>
        <end position="79"/>
    </location>
</feature>
<dbReference type="RefSeq" id="WP_229657681.1">
    <property type="nucleotide sequence ID" value="NZ_BMNL01000002.1"/>
</dbReference>
<name>A0A830GY87_9CREN</name>
<dbReference type="Proteomes" id="UP000610960">
    <property type="component" value="Unassembled WGS sequence"/>
</dbReference>
<protein>
    <recommendedName>
        <fullName evidence="1">MJ1316 RNA cyclic group end recognition domain-containing protein</fullName>
    </recommendedName>
</protein>
<reference evidence="2" key="2">
    <citation type="submission" date="2020-09" db="EMBL/GenBank/DDBJ databases">
        <authorList>
            <person name="Sun Q."/>
            <person name="Ohkuma M."/>
        </authorList>
    </citation>
    <scope>NUCLEOTIDE SEQUENCE</scope>
    <source>
        <strain evidence="2">JCM 10088</strain>
    </source>
</reference>
<proteinExistence type="predicted"/>
<evidence type="ECO:0000313" key="3">
    <source>
        <dbReference type="Proteomes" id="UP000610960"/>
    </source>
</evidence>
<dbReference type="AlphaFoldDB" id="A0A830GY87"/>
<gene>
    <name evidence="2" type="ORF">GCM10007981_09930</name>
</gene>
<comment type="caution">
    <text evidence="2">The sequence shown here is derived from an EMBL/GenBank/DDBJ whole genome shotgun (WGS) entry which is preliminary data.</text>
</comment>
<organism evidence="2 3">
    <name type="scientific">Thermocladium modestius</name>
    <dbReference type="NCBI Taxonomy" id="62609"/>
    <lineage>
        <taxon>Archaea</taxon>
        <taxon>Thermoproteota</taxon>
        <taxon>Thermoprotei</taxon>
        <taxon>Thermoproteales</taxon>
        <taxon>Thermoproteaceae</taxon>
        <taxon>Thermocladium</taxon>
    </lineage>
</organism>
<reference evidence="2" key="1">
    <citation type="journal article" date="2014" name="Int. J. Syst. Evol. Microbiol.">
        <title>Complete genome sequence of Corynebacterium casei LMG S-19264T (=DSM 44701T), isolated from a smear-ripened cheese.</title>
        <authorList>
            <consortium name="US DOE Joint Genome Institute (JGI-PGF)"/>
            <person name="Walter F."/>
            <person name="Albersmeier A."/>
            <person name="Kalinowski J."/>
            <person name="Ruckert C."/>
        </authorList>
    </citation>
    <scope>NUCLEOTIDE SEQUENCE</scope>
    <source>
        <strain evidence="2">JCM 10088</strain>
    </source>
</reference>
<evidence type="ECO:0000259" key="1">
    <source>
        <dbReference type="Pfam" id="PF04457"/>
    </source>
</evidence>
<dbReference type="Pfam" id="PF04457">
    <property type="entry name" value="MJ1316"/>
    <property type="match status" value="1"/>
</dbReference>
<sequence length="82" mass="9347">MVTIREVLNKLKWTGAAGDFEVTYVSRGAPNDEVTIQASSILELLHDGFVVEMEGSRTYIPYHRVVLIRSKSGEVLLDRRRR</sequence>
<dbReference type="InterPro" id="IPR040459">
    <property type="entry name" value="MJ1316"/>
</dbReference>
<dbReference type="EMBL" id="BMNL01000002">
    <property type="protein sequence ID" value="GGP20718.1"/>
    <property type="molecule type" value="Genomic_DNA"/>
</dbReference>
<keyword evidence="3" id="KW-1185">Reference proteome</keyword>
<accession>A0A830GY87</accession>